<dbReference type="GO" id="GO:0006406">
    <property type="term" value="P:mRNA export from nucleus"/>
    <property type="evidence" value="ECO:0007669"/>
    <property type="project" value="TreeGrafter"/>
</dbReference>
<dbReference type="GO" id="GO:0000347">
    <property type="term" value="C:THO complex"/>
    <property type="evidence" value="ECO:0007669"/>
    <property type="project" value="TreeGrafter"/>
</dbReference>
<reference evidence="6" key="1">
    <citation type="submission" date="2025-08" db="UniProtKB">
        <authorList>
            <consortium name="RefSeq"/>
        </authorList>
    </citation>
    <scope>IDENTIFICATION</scope>
    <source>
        <tissue evidence="6">Gonad</tissue>
    </source>
</reference>
<name>A0A6P5AAQ9_BRABE</name>
<evidence type="ECO:0000313" key="6">
    <source>
        <dbReference type="RefSeq" id="XP_019646688.1"/>
    </source>
</evidence>
<dbReference type="GeneID" id="109487155"/>
<dbReference type="SUPFAM" id="SSF50978">
    <property type="entry name" value="WD40 repeat-like"/>
    <property type="match status" value="1"/>
</dbReference>
<dbReference type="GO" id="GO:0000346">
    <property type="term" value="C:transcription export complex"/>
    <property type="evidence" value="ECO:0007669"/>
    <property type="project" value="TreeGrafter"/>
</dbReference>
<dbReference type="InterPro" id="IPR019775">
    <property type="entry name" value="WD40_repeat_CS"/>
</dbReference>
<dbReference type="PROSITE" id="PS50082">
    <property type="entry name" value="WD_REPEATS_2"/>
    <property type="match status" value="2"/>
</dbReference>
<keyword evidence="5" id="KW-1185">Reference proteome</keyword>
<dbReference type="PANTHER" id="PTHR44411:SF1">
    <property type="entry name" value="THO COMPLEX SUBUNIT 6 HOMOLOG"/>
    <property type="match status" value="1"/>
</dbReference>
<gene>
    <name evidence="6" type="primary">LOC109487155</name>
</gene>
<dbReference type="Pfam" id="PF00400">
    <property type="entry name" value="WD40"/>
    <property type="match status" value="2"/>
</dbReference>
<evidence type="ECO:0000256" key="3">
    <source>
        <dbReference type="ARBA" id="ARBA00022737"/>
    </source>
</evidence>
<evidence type="ECO:0000256" key="1">
    <source>
        <dbReference type="ARBA" id="ARBA00009728"/>
    </source>
</evidence>
<dbReference type="Gene3D" id="2.130.10.10">
    <property type="entry name" value="YVTN repeat-like/Quinoprotein amine dehydrogenase"/>
    <property type="match status" value="2"/>
</dbReference>
<evidence type="ECO:0000256" key="4">
    <source>
        <dbReference type="PROSITE-ProRule" id="PRU00221"/>
    </source>
</evidence>
<keyword evidence="3" id="KW-0677">Repeat</keyword>
<dbReference type="RefSeq" id="XP_019646688.1">
    <property type="nucleotide sequence ID" value="XM_019791129.1"/>
</dbReference>
<feature type="repeat" description="WD" evidence="4">
    <location>
        <begin position="137"/>
        <end position="159"/>
    </location>
</feature>
<dbReference type="Proteomes" id="UP000515135">
    <property type="component" value="Unplaced"/>
</dbReference>
<evidence type="ECO:0000313" key="5">
    <source>
        <dbReference type="Proteomes" id="UP000515135"/>
    </source>
</evidence>
<feature type="repeat" description="WD" evidence="4">
    <location>
        <begin position="160"/>
        <end position="201"/>
    </location>
</feature>
<accession>A0A6P5AAQ9</accession>
<dbReference type="OrthoDB" id="273067at2759"/>
<protein>
    <submittedName>
        <fullName evidence="6">THO complex subunit 6 homolog</fullName>
    </submittedName>
</protein>
<keyword evidence="2 4" id="KW-0853">WD repeat</keyword>
<dbReference type="InterPro" id="IPR036322">
    <property type="entry name" value="WD40_repeat_dom_sf"/>
</dbReference>
<evidence type="ECO:0000256" key="2">
    <source>
        <dbReference type="ARBA" id="ARBA00022574"/>
    </source>
</evidence>
<dbReference type="KEGG" id="bbel:109487155"/>
<dbReference type="AlphaFoldDB" id="A0A6P5AAQ9"/>
<dbReference type="PROSITE" id="PS00678">
    <property type="entry name" value="WD_REPEATS_1"/>
    <property type="match status" value="1"/>
</dbReference>
<comment type="similarity">
    <text evidence="1">Belongs to the WD repeat THOC6 family.</text>
</comment>
<dbReference type="SMART" id="SM00320">
    <property type="entry name" value="WD40"/>
    <property type="match status" value="4"/>
</dbReference>
<dbReference type="InterPro" id="IPR042626">
    <property type="entry name" value="THOC6"/>
</dbReference>
<proteinExistence type="inferred from homology"/>
<dbReference type="InterPro" id="IPR001680">
    <property type="entry name" value="WD40_rpt"/>
</dbReference>
<sequence length="340" mass="37416">MRHNMADNFETEMLNQRRQLYTTVFSQSFSPCGRFVAVCDNFGRITLFSLAASLSADAKEDSRKPVFTFQAHNGPVYSLSSTERFLISAGTGDIKAWSWPDILKKSPKVQWSLSPPFNHSFDNPETNSVVITKEGTLCSGCGDNNVYLWDMQTGTCTSTLKGHTDYIHALTLRSNDQQLVSAGEDGAIRIWDLRDSREAAHVLEPYKHDVCGRPEQGRWIGCVAVDSGDDWLVCGGGPSLSLWHMRSMTPVVAFSSPDSCQNVVMLQEDQIMSAGSSPCVNHWSMNGELRSQVPCTPPCIYSLAINTNSASYKVLSAAGSSAKVDIFTNFGYKAFSMLVC</sequence>
<dbReference type="PANTHER" id="PTHR44411">
    <property type="entry name" value="THO COMPLEX SUBUNIT 6 HOMOLOG"/>
    <property type="match status" value="1"/>
</dbReference>
<dbReference type="InterPro" id="IPR015943">
    <property type="entry name" value="WD40/YVTN_repeat-like_dom_sf"/>
</dbReference>
<organism evidence="5 6">
    <name type="scientific">Branchiostoma belcheri</name>
    <name type="common">Amphioxus</name>
    <dbReference type="NCBI Taxonomy" id="7741"/>
    <lineage>
        <taxon>Eukaryota</taxon>
        <taxon>Metazoa</taxon>
        <taxon>Chordata</taxon>
        <taxon>Cephalochordata</taxon>
        <taxon>Leptocardii</taxon>
        <taxon>Amphioxiformes</taxon>
        <taxon>Branchiostomatidae</taxon>
        <taxon>Branchiostoma</taxon>
    </lineage>
</organism>
<dbReference type="PROSITE" id="PS50294">
    <property type="entry name" value="WD_REPEATS_REGION"/>
    <property type="match status" value="1"/>
</dbReference>